<evidence type="ECO:0000256" key="2">
    <source>
        <dbReference type="ARBA" id="ARBA00022801"/>
    </source>
</evidence>
<dbReference type="InterPro" id="IPR013094">
    <property type="entry name" value="AB_hydrolase_3"/>
</dbReference>
<evidence type="ECO:0000256" key="3">
    <source>
        <dbReference type="PROSITE-ProRule" id="PRU10038"/>
    </source>
</evidence>
<dbReference type="EnsemblProtists" id="PYU1_T009204">
    <property type="protein sequence ID" value="PYU1_T009204"/>
    <property type="gene ID" value="PYU1_G009186"/>
</dbReference>
<dbReference type="HOGENOM" id="CLU_012494_7_1_1"/>
<keyword evidence="6" id="KW-1185">Reference proteome</keyword>
<feature type="active site" evidence="3">
    <location>
        <position position="270"/>
    </location>
</feature>
<dbReference type="PROSITE" id="PS01174">
    <property type="entry name" value="LIPASE_GDXG_SER"/>
    <property type="match status" value="1"/>
</dbReference>
<dbReference type="InterPro" id="IPR033140">
    <property type="entry name" value="Lipase_GDXG_put_SER_AS"/>
</dbReference>
<dbReference type="SUPFAM" id="SSF53474">
    <property type="entry name" value="alpha/beta-Hydrolases"/>
    <property type="match status" value="1"/>
</dbReference>
<evidence type="ECO:0000256" key="1">
    <source>
        <dbReference type="ARBA" id="ARBA00010515"/>
    </source>
</evidence>
<dbReference type="STRING" id="431595.K3WW56"/>
<name>K3WW56_GLOUD</name>
<comment type="similarity">
    <text evidence="1">Belongs to the 'GDXG' lipolytic enzyme family.</text>
</comment>
<evidence type="ECO:0000259" key="4">
    <source>
        <dbReference type="Pfam" id="PF07859"/>
    </source>
</evidence>
<dbReference type="Gene3D" id="3.40.50.1820">
    <property type="entry name" value="alpha/beta hydrolase"/>
    <property type="match status" value="1"/>
</dbReference>
<dbReference type="Proteomes" id="UP000019132">
    <property type="component" value="Unassembled WGS sequence"/>
</dbReference>
<dbReference type="InParanoid" id="K3WW56"/>
<keyword evidence="2" id="KW-0378">Hydrolase</keyword>
<dbReference type="OMA" id="VICPMAS"/>
<dbReference type="InterPro" id="IPR050300">
    <property type="entry name" value="GDXG_lipolytic_enzyme"/>
</dbReference>
<organism evidence="5 6">
    <name type="scientific">Globisporangium ultimum (strain ATCC 200006 / CBS 805.95 / DAOM BR144)</name>
    <name type="common">Pythium ultimum</name>
    <dbReference type="NCBI Taxonomy" id="431595"/>
    <lineage>
        <taxon>Eukaryota</taxon>
        <taxon>Sar</taxon>
        <taxon>Stramenopiles</taxon>
        <taxon>Oomycota</taxon>
        <taxon>Peronosporomycetes</taxon>
        <taxon>Pythiales</taxon>
        <taxon>Pythiaceae</taxon>
        <taxon>Globisporangium</taxon>
    </lineage>
</organism>
<accession>K3WW56</accession>
<sequence>MHVASTLSNASLRKPKARLLALLWRIGAAAVARTRRIPWRLLTSVAGGSLVLHFLGRNLCGSPWEIARLTANVVATTIKTVLAYIARGCKPLYPNWTFSFEVTRAVMRCGSELYGHRMAVETYAKRVRNLSALFGTSLGLLYSRYHNTRVEPVVVNGLEHLWIKPATEKNDDNNNNDNRFVVVFYHGGGYATLSPRLYIPFCNTFRWAIRDRLRASHGVADPKVDFFLANYRKIPEHPFPIPAQDAVAMYEYVVEQCNVPPNRIIIAGDSAGGGLTMSTLLRLRDSKPREYSPLAAIVICPMASLLKAKEFVPPPHCVVSASLIDSCIAALHKTVHDPTTWLDASPVHCDLRGLSPVQVHTASLDYLHSHSQDLFEKAQRDGVTDWELDVQQDMPHVFTVFPTLMLPQALVGIQSMAAFAAKHFHRAVVESKPLRETTTKHGYEAE</sequence>
<dbReference type="PANTHER" id="PTHR48081">
    <property type="entry name" value="AB HYDROLASE SUPERFAMILY PROTEIN C4A8.06C"/>
    <property type="match status" value="1"/>
</dbReference>
<reference evidence="6" key="1">
    <citation type="journal article" date="2010" name="Genome Biol.">
        <title>Genome sequence of the necrotrophic plant pathogen Pythium ultimum reveals original pathogenicity mechanisms and effector repertoire.</title>
        <authorList>
            <person name="Levesque C.A."/>
            <person name="Brouwer H."/>
            <person name="Cano L."/>
            <person name="Hamilton J.P."/>
            <person name="Holt C."/>
            <person name="Huitema E."/>
            <person name="Raffaele S."/>
            <person name="Robideau G.P."/>
            <person name="Thines M."/>
            <person name="Win J."/>
            <person name="Zerillo M.M."/>
            <person name="Beakes G.W."/>
            <person name="Boore J.L."/>
            <person name="Busam D."/>
            <person name="Dumas B."/>
            <person name="Ferriera S."/>
            <person name="Fuerstenberg S.I."/>
            <person name="Gachon C.M."/>
            <person name="Gaulin E."/>
            <person name="Govers F."/>
            <person name="Grenville-Briggs L."/>
            <person name="Horner N."/>
            <person name="Hostetler J."/>
            <person name="Jiang R.H."/>
            <person name="Johnson J."/>
            <person name="Krajaejun T."/>
            <person name="Lin H."/>
            <person name="Meijer H.J."/>
            <person name="Moore B."/>
            <person name="Morris P."/>
            <person name="Phuntmart V."/>
            <person name="Puiu D."/>
            <person name="Shetty J."/>
            <person name="Stajich J.E."/>
            <person name="Tripathy S."/>
            <person name="Wawra S."/>
            <person name="van West P."/>
            <person name="Whitty B.R."/>
            <person name="Coutinho P.M."/>
            <person name="Henrissat B."/>
            <person name="Martin F."/>
            <person name="Thomas P.D."/>
            <person name="Tyler B.M."/>
            <person name="De Vries R.P."/>
            <person name="Kamoun S."/>
            <person name="Yandell M."/>
            <person name="Tisserat N."/>
            <person name="Buell C.R."/>
        </authorList>
    </citation>
    <scope>NUCLEOTIDE SEQUENCE</scope>
    <source>
        <strain evidence="6">DAOM:BR144</strain>
    </source>
</reference>
<reference evidence="5" key="3">
    <citation type="submission" date="2015-02" db="UniProtKB">
        <authorList>
            <consortium name="EnsemblProtists"/>
        </authorList>
    </citation>
    <scope>IDENTIFICATION</scope>
    <source>
        <strain evidence="5">DAOM BR144</strain>
    </source>
</reference>
<feature type="domain" description="Alpha/beta hydrolase fold-3" evidence="4">
    <location>
        <begin position="182"/>
        <end position="399"/>
    </location>
</feature>
<protein>
    <recommendedName>
        <fullName evidence="4">Alpha/beta hydrolase fold-3 domain-containing protein</fullName>
    </recommendedName>
</protein>
<dbReference type="eggNOG" id="KOG1515">
    <property type="taxonomic scope" value="Eukaryota"/>
</dbReference>
<dbReference type="EMBL" id="GL376632">
    <property type="status" value="NOT_ANNOTATED_CDS"/>
    <property type="molecule type" value="Genomic_DNA"/>
</dbReference>
<dbReference type="Pfam" id="PF07859">
    <property type="entry name" value="Abhydrolase_3"/>
    <property type="match status" value="1"/>
</dbReference>
<dbReference type="InterPro" id="IPR029058">
    <property type="entry name" value="AB_hydrolase_fold"/>
</dbReference>
<dbReference type="GO" id="GO:0016787">
    <property type="term" value="F:hydrolase activity"/>
    <property type="evidence" value="ECO:0007669"/>
    <property type="project" value="UniProtKB-KW"/>
</dbReference>
<evidence type="ECO:0000313" key="6">
    <source>
        <dbReference type="Proteomes" id="UP000019132"/>
    </source>
</evidence>
<evidence type="ECO:0000313" key="5">
    <source>
        <dbReference type="EnsemblProtists" id="PYU1_T009204"/>
    </source>
</evidence>
<reference evidence="6" key="2">
    <citation type="submission" date="2010-04" db="EMBL/GenBank/DDBJ databases">
        <authorList>
            <person name="Buell R."/>
            <person name="Hamilton J."/>
            <person name="Hostetler J."/>
        </authorList>
    </citation>
    <scope>NUCLEOTIDE SEQUENCE [LARGE SCALE GENOMIC DNA]</scope>
    <source>
        <strain evidence="6">DAOM:BR144</strain>
    </source>
</reference>
<proteinExistence type="inferred from homology"/>
<dbReference type="AlphaFoldDB" id="K3WW56"/>
<dbReference type="PANTHER" id="PTHR48081:SF8">
    <property type="entry name" value="ALPHA_BETA HYDROLASE FOLD-3 DOMAIN-CONTAINING PROTEIN-RELATED"/>
    <property type="match status" value="1"/>
</dbReference>
<dbReference type="VEuPathDB" id="FungiDB:PYU1_G009186"/>